<dbReference type="GO" id="GO:0005524">
    <property type="term" value="F:ATP binding"/>
    <property type="evidence" value="ECO:0007669"/>
    <property type="project" value="UniProtKB-UniRule"/>
</dbReference>
<evidence type="ECO:0000256" key="12">
    <source>
        <dbReference type="SAM" id="MobiDB-lite"/>
    </source>
</evidence>
<evidence type="ECO:0000256" key="3">
    <source>
        <dbReference type="ARBA" id="ARBA00010886"/>
    </source>
</evidence>
<keyword evidence="9" id="KW-0963">Cytoplasm</keyword>
<dbReference type="GO" id="GO:0004674">
    <property type="term" value="F:protein serine/threonine kinase activity"/>
    <property type="evidence" value="ECO:0007669"/>
    <property type="project" value="UniProtKB-KW"/>
</dbReference>
<evidence type="ECO:0000256" key="10">
    <source>
        <dbReference type="PROSITE-ProRule" id="PRU00339"/>
    </source>
</evidence>
<evidence type="ECO:0000313" key="15">
    <source>
        <dbReference type="Proteomes" id="UP000320176"/>
    </source>
</evidence>
<dbReference type="PANTHER" id="PTHR43289:SF6">
    <property type="entry name" value="SERINE_THREONINE-PROTEIN KINASE NEKL-3"/>
    <property type="match status" value="1"/>
</dbReference>
<keyword evidence="6 11" id="KW-0547">Nucleotide-binding</keyword>
<keyword evidence="9" id="KW-0206">Cytoskeleton</keyword>
<comment type="caution">
    <text evidence="14">The sequence shown here is derived from an EMBL/GenBank/DDBJ whole genome shotgun (WGS) entry which is preliminary data.</text>
</comment>
<comment type="subcellular location">
    <subcellularLocation>
        <location evidence="1">Cytoplasm</location>
        <location evidence="1">Cytoskeleton</location>
        <location evidence="1">Microtubule organizing center</location>
        <location evidence="1">Centrosome</location>
    </subcellularLocation>
    <subcellularLocation>
        <location evidence="2">Cytoplasm</location>
        <location evidence="2">Cytoskeleton</location>
        <location evidence="2">Spindle pole</location>
    </subcellularLocation>
</comment>
<dbReference type="EC" id="2.7.11.1" evidence="14"/>
<evidence type="ECO:0000256" key="4">
    <source>
        <dbReference type="ARBA" id="ARBA00022527"/>
    </source>
</evidence>
<dbReference type="SUPFAM" id="SSF48452">
    <property type="entry name" value="TPR-like"/>
    <property type="match status" value="2"/>
</dbReference>
<evidence type="ECO:0000256" key="11">
    <source>
        <dbReference type="PROSITE-ProRule" id="PRU10141"/>
    </source>
</evidence>
<evidence type="ECO:0000256" key="6">
    <source>
        <dbReference type="ARBA" id="ARBA00022741"/>
    </source>
</evidence>
<dbReference type="InterPro" id="IPR001245">
    <property type="entry name" value="Ser-Thr/Tyr_kinase_cat_dom"/>
</dbReference>
<comment type="similarity">
    <text evidence="3">Belongs to the protein kinase superfamily. NEK Ser/Thr protein kinase family. NIMA subfamily.</text>
</comment>
<protein>
    <submittedName>
        <fullName evidence="14">Serine/threonine-protein kinase PrkC</fullName>
        <ecNumber evidence="14">2.7.11.1</ecNumber>
    </submittedName>
</protein>
<dbReference type="Gene3D" id="3.30.200.20">
    <property type="entry name" value="Phosphorylase Kinase, domain 1"/>
    <property type="match status" value="1"/>
</dbReference>
<dbReference type="SMART" id="SM00028">
    <property type="entry name" value="TPR"/>
    <property type="match status" value="3"/>
</dbReference>
<dbReference type="SMART" id="SM00220">
    <property type="entry name" value="S_TKc"/>
    <property type="match status" value="1"/>
</dbReference>
<sequence length="909" mass="101671">MIINEDDRNPVEVLAEEFLQRRRANENVSISEYEEVYPELSGEVRKIFRAMLAMERFKQSTVAPSEPSTVSEIADLKQLGDFRILREIGRGGMGIVYEAEQQSLRRRVAVKVFPKKMLQSSRQLERFHREARTAAQLHHTNIVPVFGVGQHDDLHFFVMQRIDGVPLDVYITGMSGQPGSSVSEKTPAPNGRIASASTQSQIKPVSTDAGDTPDPGSSGTWQRPGDSARAKKSRFHLSDAVSPSDRIDGNWIADVGIQIAQAVAYAHRQNVLHRDIKPSNLILDPHGTVWVSDFGLATSLETGNAEIATEPGQPPSSQAEIAGTLRYMAPECFDGRHTVHADIYGLGLTLYELLTLQPAFFERSRLRLIERIQKADFPPPSQINPATPKDLEAIILKAVAFDPSQRYDSMDEFAQDLTRFTQGRPVHARRIGPAGRLWRWSRRSPIVAGLTATLALGAIVSFALVGKQWRKAIAENQRAEANLSLALESMDQILERFGSGWMAHPYTSEVEGDGETTTSDVNFQIAVSDHNAAVLQNALKFYDQFAAQNASNITLQRDTAKVHRRVGDIYDRLGQHEKAEDAYRRSLQILNADTLHQTSGDSAAELALEKAGTLNQMGLTLFAKSEFESAKIAFDEAQRVLENSSKVGDTRFQAELANTHNHLGPTLWLLGKGRLASQHHRQAVAILEKIVGNDPQDASHRLALAHAYRNVFMQATPWEDNREELNRIRSSGISLLESLVTDFPNVPDYQCELSEILTETYSRRCDVESEELSQRLRKAVSLARKLTQSHPTIPRYRAALGKSLQTLGDVMSRTDRVAANESLSQSVRIYRSLVTQFSDIPVYHLMFAFSLKDHGENLIEMEQLSEAQVVIQEAIEQQRRYIEFRPNSPFSRRMLRRLESLMAKANAPT</sequence>
<feature type="compositionally biased region" description="Polar residues" evidence="12">
    <location>
        <begin position="195"/>
        <end position="204"/>
    </location>
</feature>
<dbReference type="InterPro" id="IPR019734">
    <property type="entry name" value="TPR_rpt"/>
</dbReference>
<dbReference type="PROSITE" id="PS00108">
    <property type="entry name" value="PROTEIN_KINASE_ST"/>
    <property type="match status" value="1"/>
</dbReference>
<feature type="domain" description="Protein kinase" evidence="13">
    <location>
        <begin position="82"/>
        <end position="418"/>
    </location>
</feature>
<name>A0A5C6AU72_9BACT</name>
<evidence type="ECO:0000256" key="5">
    <source>
        <dbReference type="ARBA" id="ARBA00022679"/>
    </source>
</evidence>
<dbReference type="GO" id="GO:0005813">
    <property type="term" value="C:centrosome"/>
    <property type="evidence" value="ECO:0007669"/>
    <property type="project" value="UniProtKB-SubCell"/>
</dbReference>
<reference evidence="14 15" key="1">
    <citation type="submission" date="2019-02" db="EMBL/GenBank/DDBJ databases">
        <title>Deep-cultivation of Planctomycetes and their phenomic and genomic characterization uncovers novel biology.</title>
        <authorList>
            <person name="Wiegand S."/>
            <person name="Jogler M."/>
            <person name="Boedeker C."/>
            <person name="Pinto D."/>
            <person name="Vollmers J."/>
            <person name="Rivas-Marin E."/>
            <person name="Kohn T."/>
            <person name="Peeters S.H."/>
            <person name="Heuer A."/>
            <person name="Rast P."/>
            <person name="Oberbeckmann S."/>
            <person name="Bunk B."/>
            <person name="Jeske O."/>
            <person name="Meyerdierks A."/>
            <person name="Storesund J.E."/>
            <person name="Kallscheuer N."/>
            <person name="Luecker S."/>
            <person name="Lage O.M."/>
            <person name="Pohl T."/>
            <person name="Merkel B.J."/>
            <person name="Hornburger P."/>
            <person name="Mueller R.-W."/>
            <person name="Bruemmer F."/>
            <person name="Labrenz M."/>
            <person name="Spormann A.M."/>
            <person name="Op Den Camp H."/>
            <person name="Overmann J."/>
            <person name="Amann R."/>
            <person name="Jetten M.S.M."/>
            <person name="Mascher T."/>
            <person name="Medema M.H."/>
            <person name="Devos D.P."/>
            <person name="Kaster A.-K."/>
            <person name="Ovreas L."/>
            <person name="Rohde M."/>
            <person name="Galperin M.Y."/>
            <person name="Jogler C."/>
        </authorList>
    </citation>
    <scope>NUCLEOTIDE SEQUENCE [LARGE SCALE GENOMIC DNA]</scope>
    <source>
        <strain evidence="14 15">Pla52n</strain>
    </source>
</reference>
<dbReference type="EMBL" id="SJPN01000004">
    <property type="protein sequence ID" value="TWU02562.1"/>
    <property type="molecule type" value="Genomic_DNA"/>
</dbReference>
<dbReference type="OrthoDB" id="6111975at2"/>
<dbReference type="GO" id="GO:0000922">
    <property type="term" value="C:spindle pole"/>
    <property type="evidence" value="ECO:0007669"/>
    <property type="project" value="UniProtKB-SubCell"/>
</dbReference>
<proteinExistence type="inferred from homology"/>
<organism evidence="14 15">
    <name type="scientific">Stieleria varia</name>
    <dbReference type="NCBI Taxonomy" id="2528005"/>
    <lineage>
        <taxon>Bacteria</taxon>
        <taxon>Pseudomonadati</taxon>
        <taxon>Planctomycetota</taxon>
        <taxon>Planctomycetia</taxon>
        <taxon>Pirellulales</taxon>
        <taxon>Pirellulaceae</taxon>
        <taxon>Stieleria</taxon>
    </lineage>
</organism>
<evidence type="ECO:0000256" key="9">
    <source>
        <dbReference type="ARBA" id="ARBA00023212"/>
    </source>
</evidence>
<dbReference type="PROSITE" id="PS50011">
    <property type="entry name" value="PROTEIN_KINASE_DOM"/>
    <property type="match status" value="1"/>
</dbReference>
<dbReference type="Gene3D" id="1.25.40.10">
    <property type="entry name" value="Tetratricopeptide repeat domain"/>
    <property type="match status" value="1"/>
</dbReference>
<dbReference type="PROSITE" id="PS00107">
    <property type="entry name" value="PROTEIN_KINASE_ATP"/>
    <property type="match status" value="1"/>
</dbReference>
<evidence type="ECO:0000313" key="14">
    <source>
        <dbReference type="EMBL" id="TWU02562.1"/>
    </source>
</evidence>
<dbReference type="Proteomes" id="UP000320176">
    <property type="component" value="Unassembled WGS sequence"/>
</dbReference>
<keyword evidence="8 11" id="KW-0067">ATP-binding</keyword>
<dbReference type="Gene3D" id="1.10.510.10">
    <property type="entry name" value="Transferase(Phosphotransferase) domain 1"/>
    <property type="match status" value="1"/>
</dbReference>
<dbReference type="Pfam" id="PF13181">
    <property type="entry name" value="TPR_8"/>
    <property type="match status" value="1"/>
</dbReference>
<keyword evidence="15" id="KW-1185">Reference proteome</keyword>
<dbReference type="Pfam" id="PF07714">
    <property type="entry name" value="PK_Tyr_Ser-Thr"/>
    <property type="match status" value="1"/>
</dbReference>
<dbReference type="InterPro" id="IPR000719">
    <property type="entry name" value="Prot_kinase_dom"/>
</dbReference>
<dbReference type="SUPFAM" id="SSF56112">
    <property type="entry name" value="Protein kinase-like (PK-like)"/>
    <property type="match status" value="1"/>
</dbReference>
<evidence type="ECO:0000259" key="13">
    <source>
        <dbReference type="PROSITE" id="PS50011"/>
    </source>
</evidence>
<dbReference type="AlphaFoldDB" id="A0A5C6AU72"/>
<feature type="region of interest" description="Disordered" evidence="12">
    <location>
        <begin position="176"/>
        <end position="243"/>
    </location>
</feature>
<evidence type="ECO:0000256" key="8">
    <source>
        <dbReference type="ARBA" id="ARBA00022840"/>
    </source>
</evidence>
<dbReference type="InterPro" id="IPR011009">
    <property type="entry name" value="Kinase-like_dom_sf"/>
</dbReference>
<evidence type="ECO:0000256" key="1">
    <source>
        <dbReference type="ARBA" id="ARBA00004300"/>
    </source>
</evidence>
<evidence type="ECO:0000256" key="2">
    <source>
        <dbReference type="ARBA" id="ARBA00004647"/>
    </source>
</evidence>
<dbReference type="PROSITE" id="PS50005">
    <property type="entry name" value="TPR"/>
    <property type="match status" value="1"/>
</dbReference>
<keyword evidence="4" id="KW-0723">Serine/threonine-protein kinase</keyword>
<dbReference type="CDD" id="cd14014">
    <property type="entry name" value="STKc_PknB_like"/>
    <property type="match status" value="1"/>
</dbReference>
<feature type="repeat" description="TPR" evidence="10">
    <location>
        <begin position="560"/>
        <end position="593"/>
    </location>
</feature>
<gene>
    <name evidence="14" type="primary">prkC_24</name>
    <name evidence="14" type="ORF">Pla52n_36120</name>
</gene>
<keyword evidence="7 14" id="KW-0418">Kinase</keyword>
<accession>A0A5C6AU72</accession>
<feature type="binding site" evidence="11">
    <location>
        <position position="116"/>
    </location>
    <ligand>
        <name>ATP</name>
        <dbReference type="ChEBI" id="CHEBI:30616"/>
    </ligand>
</feature>
<dbReference type="RefSeq" id="WP_146520866.1">
    <property type="nucleotide sequence ID" value="NZ_CP151726.1"/>
</dbReference>
<evidence type="ECO:0000256" key="7">
    <source>
        <dbReference type="ARBA" id="ARBA00022777"/>
    </source>
</evidence>
<keyword evidence="10" id="KW-0802">TPR repeat</keyword>
<dbReference type="PANTHER" id="PTHR43289">
    <property type="entry name" value="MITOGEN-ACTIVATED PROTEIN KINASE KINASE KINASE 20-RELATED"/>
    <property type="match status" value="1"/>
</dbReference>
<dbReference type="InterPro" id="IPR017441">
    <property type="entry name" value="Protein_kinase_ATP_BS"/>
</dbReference>
<dbReference type="InterPro" id="IPR008271">
    <property type="entry name" value="Ser/Thr_kinase_AS"/>
</dbReference>
<dbReference type="InterPro" id="IPR011990">
    <property type="entry name" value="TPR-like_helical_dom_sf"/>
</dbReference>
<keyword evidence="5 14" id="KW-0808">Transferase</keyword>